<comment type="caution">
    <text evidence="2">The sequence shown here is derived from an EMBL/GenBank/DDBJ whole genome shotgun (WGS) entry which is preliminary data.</text>
</comment>
<evidence type="ECO:0008006" key="4">
    <source>
        <dbReference type="Google" id="ProtNLM"/>
    </source>
</evidence>
<evidence type="ECO:0000256" key="1">
    <source>
        <dbReference type="SAM" id="MobiDB-lite"/>
    </source>
</evidence>
<feature type="non-terminal residue" evidence="2">
    <location>
        <position position="1"/>
    </location>
</feature>
<dbReference type="Proteomes" id="UP001260872">
    <property type="component" value="Unassembled WGS sequence"/>
</dbReference>
<name>A0ABU1FV68_9MICC</name>
<evidence type="ECO:0000313" key="3">
    <source>
        <dbReference type="Proteomes" id="UP001260872"/>
    </source>
</evidence>
<dbReference type="EMBL" id="JAVKGT010000029">
    <property type="protein sequence ID" value="MDR5712565.1"/>
    <property type="molecule type" value="Genomic_DNA"/>
</dbReference>
<sequence>GTPLTTTQTTASNSGYPPVAADHLGGAADDADTASDAGFTAYPGTCRHIPDHRGNAFPSDHLAVRATLRPAGA</sequence>
<reference evidence="3" key="1">
    <citation type="submission" date="2023-07" db="EMBL/GenBank/DDBJ databases">
        <title>Description of three actinobacteria isolated from air of manufacturing shop in a pharmaceutical factory.</title>
        <authorList>
            <person name="Zhang D.-F."/>
        </authorList>
    </citation>
    <scope>NUCLEOTIDE SEQUENCE [LARGE SCALE GENOMIC DNA]</scope>
    <source>
        <strain evidence="3">CCTCC AB 207010</strain>
    </source>
</reference>
<dbReference type="RefSeq" id="WP_310537939.1">
    <property type="nucleotide sequence ID" value="NZ_JAVKGT010000029.1"/>
</dbReference>
<accession>A0ABU1FV68</accession>
<keyword evidence="3" id="KW-1185">Reference proteome</keyword>
<feature type="compositionally biased region" description="Low complexity" evidence="1">
    <location>
        <begin position="20"/>
        <end position="31"/>
    </location>
</feature>
<feature type="compositionally biased region" description="Polar residues" evidence="1">
    <location>
        <begin position="1"/>
        <end position="15"/>
    </location>
</feature>
<protein>
    <recommendedName>
        <fullName evidence="4">Endonuclease</fullName>
    </recommendedName>
</protein>
<evidence type="ECO:0000313" key="2">
    <source>
        <dbReference type="EMBL" id="MDR5712565.1"/>
    </source>
</evidence>
<organism evidence="2 3">
    <name type="scientific">Nesterenkonia flava</name>
    <dbReference type="NCBI Taxonomy" id="469799"/>
    <lineage>
        <taxon>Bacteria</taxon>
        <taxon>Bacillati</taxon>
        <taxon>Actinomycetota</taxon>
        <taxon>Actinomycetes</taxon>
        <taxon>Micrococcales</taxon>
        <taxon>Micrococcaceae</taxon>
        <taxon>Nesterenkonia</taxon>
    </lineage>
</organism>
<proteinExistence type="predicted"/>
<feature type="region of interest" description="Disordered" evidence="1">
    <location>
        <begin position="1"/>
        <end position="31"/>
    </location>
</feature>
<gene>
    <name evidence="2" type="ORF">RH857_10560</name>
</gene>